<sequence length="521" mass="57043">MSSAESETVTITTEATLRYSDCVASELFSSAMNIKMGTSGGNIEYHSEDCAEPRSEMQIINPNIDRGWAWMVVLASFIMHVLVMGSQMALGILYVEWLEEFNQSRGLTAWIGSLTMGISLIVGPFVSFFVDACGCRTTAVFGGIITTLGWAMSAYATSVYYLFISFGVVAGIGNGLAYLPNIVMVGQYFQKRRALAQGISTTGTGFGACLVTILLKTLSAEYGWRGTMLIHGAVNLNLCVCGALLRPLSPDKGFVPDLCDMQSCNRKPSESDHPALAIENQNAGTRKTENKAEGCKENSNRHCVRSASETKWKYKDTEGIILKNIYAIRLFKTLRQCANSVRLGFHFWYSSYFGGESLFQNKVFVAFLFWALFAYCSFVIPFIHLPEIVKQYGLSSENDKLPLTSIIAIFHIFGKVILGIICDFPFVSAWNVLLLSNFCLGICILLIPLMHTFINLAIVCAMIGFASGYFSVMPCVTEDLVGLSNLANAYGITICANGVSALLGPPFAGKHWNSFISLIVA</sequence>
<dbReference type="InterPro" id="IPR036259">
    <property type="entry name" value="MFS_trans_sf"/>
</dbReference>
<reference evidence="4 5" key="1">
    <citation type="journal article" date="2018" name="Nat. Ecol. Evol.">
        <title>Shark genomes provide insights into elasmobranch evolution and the origin of vertebrates.</title>
        <authorList>
            <person name="Hara Y"/>
            <person name="Yamaguchi K"/>
            <person name="Onimaru K"/>
            <person name="Kadota M"/>
            <person name="Koyanagi M"/>
            <person name="Keeley SD"/>
            <person name="Tatsumi K"/>
            <person name="Tanaka K"/>
            <person name="Motone F"/>
            <person name="Kageyama Y"/>
            <person name="Nozu R"/>
            <person name="Adachi N"/>
            <person name="Nishimura O"/>
            <person name="Nakagawa R"/>
            <person name="Tanegashima C"/>
            <person name="Kiyatake I"/>
            <person name="Matsumoto R"/>
            <person name="Murakumo K"/>
            <person name="Nishida K"/>
            <person name="Terakita A"/>
            <person name="Kuratani S"/>
            <person name="Sato K"/>
            <person name="Hyodo S Kuraku.S."/>
        </authorList>
    </citation>
    <scope>NUCLEOTIDE SEQUENCE [LARGE SCALE GENOMIC DNA]</scope>
</reference>
<dbReference type="PROSITE" id="PS50850">
    <property type="entry name" value="MFS"/>
    <property type="match status" value="1"/>
</dbReference>
<dbReference type="Pfam" id="PF07690">
    <property type="entry name" value="MFS_1"/>
    <property type="match status" value="1"/>
</dbReference>
<dbReference type="OrthoDB" id="2213137at2759"/>
<evidence type="ECO:0000259" key="3">
    <source>
        <dbReference type="PROSITE" id="PS50850"/>
    </source>
</evidence>
<dbReference type="GO" id="GO:0008028">
    <property type="term" value="F:monocarboxylic acid transmembrane transporter activity"/>
    <property type="evidence" value="ECO:0007669"/>
    <property type="project" value="TreeGrafter"/>
</dbReference>
<dbReference type="OMA" id="GITICAN"/>
<gene>
    <name evidence="4" type="ORF">scyTo_0002902</name>
</gene>
<dbReference type="PANTHER" id="PTHR11360:SF239">
    <property type="entry name" value="MONOCARBOXYLATE TRANSPORTER 14"/>
    <property type="match status" value="1"/>
</dbReference>
<feature type="transmembrane region" description="Helical" evidence="2">
    <location>
        <begin position="403"/>
        <end position="422"/>
    </location>
</feature>
<feature type="domain" description="Major facilitator superfamily (MFS) profile" evidence="3">
    <location>
        <begin position="72"/>
        <end position="521"/>
    </location>
</feature>
<dbReference type="SUPFAM" id="SSF103473">
    <property type="entry name" value="MFS general substrate transporter"/>
    <property type="match status" value="1"/>
</dbReference>
<feature type="transmembrane region" description="Helical" evidence="2">
    <location>
        <begin position="453"/>
        <end position="472"/>
    </location>
</feature>
<feature type="transmembrane region" description="Helical" evidence="2">
    <location>
        <begin position="429"/>
        <end position="447"/>
    </location>
</feature>
<dbReference type="AlphaFoldDB" id="A0A401PL28"/>
<keyword evidence="2" id="KW-0472">Membrane</keyword>
<dbReference type="InterPro" id="IPR011701">
    <property type="entry name" value="MFS"/>
</dbReference>
<feature type="transmembrane region" description="Helical" evidence="2">
    <location>
        <begin position="137"/>
        <end position="156"/>
    </location>
</feature>
<dbReference type="PANTHER" id="PTHR11360">
    <property type="entry name" value="MONOCARBOXYLATE TRANSPORTER"/>
    <property type="match status" value="1"/>
</dbReference>
<dbReference type="EMBL" id="BFAA01000754">
    <property type="protein sequence ID" value="GCB73820.1"/>
    <property type="molecule type" value="Genomic_DNA"/>
</dbReference>
<accession>A0A401PL28</accession>
<evidence type="ECO:0000313" key="5">
    <source>
        <dbReference type="Proteomes" id="UP000288216"/>
    </source>
</evidence>
<protein>
    <recommendedName>
        <fullName evidence="3">Major facilitator superfamily (MFS) profile domain-containing protein</fullName>
    </recommendedName>
</protein>
<evidence type="ECO:0000256" key="2">
    <source>
        <dbReference type="SAM" id="Phobius"/>
    </source>
</evidence>
<proteinExistence type="predicted"/>
<feature type="transmembrane region" description="Helical" evidence="2">
    <location>
        <begin position="67"/>
        <end position="95"/>
    </location>
</feature>
<dbReference type="InterPro" id="IPR020846">
    <property type="entry name" value="MFS_dom"/>
</dbReference>
<dbReference type="GO" id="GO:0016020">
    <property type="term" value="C:membrane"/>
    <property type="evidence" value="ECO:0007669"/>
    <property type="project" value="UniProtKB-SubCell"/>
</dbReference>
<evidence type="ECO:0000256" key="1">
    <source>
        <dbReference type="ARBA" id="ARBA00004141"/>
    </source>
</evidence>
<feature type="transmembrane region" description="Helical" evidence="2">
    <location>
        <begin position="162"/>
        <end position="183"/>
    </location>
</feature>
<keyword evidence="5" id="KW-1185">Reference proteome</keyword>
<feature type="transmembrane region" description="Helical" evidence="2">
    <location>
        <begin position="363"/>
        <end position="383"/>
    </location>
</feature>
<keyword evidence="2" id="KW-0812">Transmembrane</keyword>
<organism evidence="4 5">
    <name type="scientific">Scyliorhinus torazame</name>
    <name type="common">Cloudy catshark</name>
    <name type="synonym">Catulus torazame</name>
    <dbReference type="NCBI Taxonomy" id="75743"/>
    <lineage>
        <taxon>Eukaryota</taxon>
        <taxon>Metazoa</taxon>
        <taxon>Chordata</taxon>
        <taxon>Craniata</taxon>
        <taxon>Vertebrata</taxon>
        <taxon>Chondrichthyes</taxon>
        <taxon>Elasmobranchii</taxon>
        <taxon>Galeomorphii</taxon>
        <taxon>Galeoidea</taxon>
        <taxon>Carcharhiniformes</taxon>
        <taxon>Scyliorhinidae</taxon>
        <taxon>Scyliorhinus</taxon>
    </lineage>
</organism>
<feature type="transmembrane region" description="Helical" evidence="2">
    <location>
        <begin position="107"/>
        <end position="130"/>
    </location>
</feature>
<evidence type="ECO:0000313" key="4">
    <source>
        <dbReference type="EMBL" id="GCB73820.1"/>
    </source>
</evidence>
<dbReference type="Proteomes" id="UP000288216">
    <property type="component" value="Unassembled WGS sequence"/>
</dbReference>
<dbReference type="InterPro" id="IPR050327">
    <property type="entry name" value="Proton-linked_MCT"/>
</dbReference>
<keyword evidence="2" id="KW-1133">Transmembrane helix</keyword>
<dbReference type="STRING" id="75743.A0A401PL28"/>
<name>A0A401PL28_SCYTO</name>
<dbReference type="Gene3D" id="1.20.1250.20">
    <property type="entry name" value="MFS general substrate transporter like domains"/>
    <property type="match status" value="1"/>
</dbReference>
<comment type="caution">
    <text evidence="4">The sequence shown here is derived from an EMBL/GenBank/DDBJ whole genome shotgun (WGS) entry which is preliminary data.</text>
</comment>
<comment type="subcellular location">
    <subcellularLocation>
        <location evidence="1">Membrane</location>
        <topology evidence="1">Multi-pass membrane protein</topology>
    </subcellularLocation>
</comment>